<dbReference type="InterPro" id="IPR002347">
    <property type="entry name" value="SDR_fam"/>
</dbReference>
<feature type="compositionally biased region" description="Low complexity" evidence="3">
    <location>
        <begin position="32"/>
        <end position="45"/>
    </location>
</feature>
<organism evidence="4 5">
    <name type="scientific">Streptomyces himalayensis subsp. aureolus</name>
    <dbReference type="NCBI Taxonomy" id="2758039"/>
    <lineage>
        <taxon>Bacteria</taxon>
        <taxon>Bacillati</taxon>
        <taxon>Actinomycetota</taxon>
        <taxon>Actinomycetes</taxon>
        <taxon>Kitasatosporales</taxon>
        <taxon>Streptomycetaceae</taxon>
        <taxon>Streptomyces</taxon>
        <taxon>Streptomyces himalayensis</taxon>
    </lineage>
</organism>
<evidence type="ECO:0000256" key="2">
    <source>
        <dbReference type="ARBA" id="ARBA00023002"/>
    </source>
</evidence>
<dbReference type="Pfam" id="PF13561">
    <property type="entry name" value="adh_short_C2"/>
    <property type="match status" value="1"/>
</dbReference>
<dbReference type="PRINTS" id="PR00081">
    <property type="entry name" value="GDHRDH"/>
</dbReference>
<dbReference type="Proteomes" id="UP000586976">
    <property type="component" value="Unassembled WGS sequence"/>
</dbReference>
<comment type="similarity">
    <text evidence="1">Belongs to the short-chain dehydrogenases/reductases (SDR) family.</text>
</comment>
<dbReference type="PANTHER" id="PTHR24321:SF14">
    <property type="entry name" value="SHORT-CHAIN TYPE DEHYDROGENASE_REDUCTASE BLR2146-RELATED"/>
    <property type="match status" value="1"/>
</dbReference>
<dbReference type="AlphaFoldDB" id="A0A7W2HJG1"/>
<feature type="compositionally biased region" description="Basic and acidic residues" evidence="3">
    <location>
        <begin position="16"/>
        <end position="30"/>
    </location>
</feature>
<evidence type="ECO:0000256" key="3">
    <source>
        <dbReference type="SAM" id="MobiDB-lite"/>
    </source>
</evidence>
<dbReference type="FunFam" id="3.40.50.720:FF:000084">
    <property type="entry name" value="Short-chain dehydrogenase reductase"/>
    <property type="match status" value="1"/>
</dbReference>
<dbReference type="EMBL" id="JACEQY010000052">
    <property type="protein sequence ID" value="MBA4866087.1"/>
    <property type="molecule type" value="Genomic_DNA"/>
</dbReference>
<sequence length="295" mass="29580">MPATGASPGHGAGTARDADRGRGAGTRDDADSGPAAVAAGPPGAASRAPGVLIVGGGSPISEAIAQAFTADGYQVAGCGLVAHEPSKSYQAYFVADCAEPDGARGAVAGALDAFQRLDVLVLAAAAMPIARAANTTDEQWRLAQSATLDSAFYPVRAALPYLGRGSAIVAVSSVNAFLAAPGLAAYAAAKAGVEGLVRQLALDYGPRGIRVNAVAPGMIGGEKYRNVTEGYPLGRTGTPEEVAAAVHFLASPAASFITGAVLPVDGGLSISSPAAWLRPDLRARFLDREDPPPHA</sequence>
<dbReference type="InterPro" id="IPR036291">
    <property type="entry name" value="NAD(P)-bd_dom_sf"/>
</dbReference>
<dbReference type="CDD" id="cd05233">
    <property type="entry name" value="SDR_c"/>
    <property type="match status" value="1"/>
</dbReference>
<dbReference type="Gene3D" id="3.40.50.720">
    <property type="entry name" value="NAD(P)-binding Rossmann-like Domain"/>
    <property type="match status" value="1"/>
</dbReference>
<feature type="region of interest" description="Disordered" evidence="3">
    <location>
        <begin position="1"/>
        <end position="45"/>
    </location>
</feature>
<comment type="caution">
    <text evidence="4">The sequence shown here is derived from an EMBL/GenBank/DDBJ whole genome shotgun (WGS) entry which is preliminary data.</text>
</comment>
<dbReference type="PROSITE" id="PS00061">
    <property type="entry name" value="ADH_SHORT"/>
    <property type="match status" value="1"/>
</dbReference>
<keyword evidence="2" id="KW-0560">Oxidoreductase</keyword>
<gene>
    <name evidence="4" type="ORF">H1V43_33140</name>
</gene>
<name>A0A7W2HJG1_9ACTN</name>
<evidence type="ECO:0000256" key="1">
    <source>
        <dbReference type="ARBA" id="ARBA00006484"/>
    </source>
</evidence>
<reference evidence="4 5" key="1">
    <citation type="submission" date="2020-07" db="EMBL/GenBank/DDBJ databases">
        <title>Streptomyces isolated from Indian soil.</title>
        <authorList>
            <person name="Mandal S."/>
            <person name="Maiti P.K."/>
        </authorList>
    </citation>
    <scope>NUCLEOTIDE SEQUENCE [LARGE SCALE GENOMIC DNA]</scope>
    <source>
        <strain evidence="4 5">PSKA54</strain>
    </source>
</reference>
<protein>
    <submittedName>
        <fullName evidence="4">SDR family oxidoreductase</fullName>
    </submittedName>
</protein>
<evidence type="ECO:0000313" key="4">
    <source>
        <dbReference type="EMBL" id="MBA4866087.1"/>
    </source>
</evidence>
<proteinExistence type="inferred from homology"/>
<dbReference type="PANTHER" id="PTHR24321">
    <property type="entry name" value="DEHYDROGENASES, SHORT CHAIN"/>
    <property type="match status" value="1"/>
</dbReference>
<evidence type="ECO:0000313" key="5">
    <source>
        <dbReference type="Proteomes" id="UP000586976"/>
    </source>
</evidence>
<accession>A0A7W2HJG1</accession>
<dbReference type="GO" id="GO:0016491">
    <property type="term" value="F:oxidoreductase activity"/>
    <property type="evidence" value="ECO:0007669"/>
    <property type="project" value="UniProtKB-KW"/>
</dbReference>
<keyword evidence="5" id="KW-1185">Reference proteome</keyword>
<dbReference type="SUPFAM" id="SSF51735">
    <property type="entry name" value="NAD(P)-binding Rossmann-fold domains"/>
    <property type="match status" value="1"/>
</dbReference>
<dbReference type="InterPro" id="IPR020904">
    <property type="entry name" value="Sc_DH/Rdtase_CS"/>
</dbReference>